<evidence type="ECO:0000313" key="1">
    <source>
        <dbReference type="EMBL" id="GGC47866.1"/>
    </source>
</evidence>
<sequence length="301" mass="34283">MNLANEISELLEISLTAAYDRMRCSVPLKFEEACLLCRRYGISLDTAAVHETDTVSFRYMPLAAEGPERYLRYMKGLEAAMERLSKGESKELKFAADDIPIFHFMPYAELTYFKLYAWNRTMNDVKGSYERFVHSADRPELREIFRRIASAYLQVPTIEIWTEETLDPVLQLMAHYRDLGDFNTDTLAKLCGQLLDLIGRMEKWAAVSAKGDDRGVPYHLYLSPVNLGNSIMLTQCDGVESVRMKLYTINSIATCDSRLCGETGKWLVQTISKSTHLSGSSEVQRTVFFNSMKQKVTDLTA</sequence>
<protein>
    <recommendedName>
        <fullName evidence="3">Transcription regulator BetR N-terminal domain-containing protein</fullName>
    </recommendedName>
</protein>
<dbReference type="EMBL" id="BMIK01000028">
    <property type="protein sequence ID" value="GGC47866.1"/>
    <property type="molecule type" value="Genomic_DNA"/>
</dbReference>
<evidence type="ECO:0008006" key="3">
    <source>
        <dbReference type="Google" id="ProtNLM"/>
    </source>
</evidence>
<comment type="caution">
    <text evidence="1">The sequence shown here is derived from an EMBL/GenBank/DDBJ whole genome shotgun (WGS) entry which is preliminary data.</text>
</comment>
<proteinExistence type="predicted"/>
<evidence type="ECO:0000313" key="2">
    <source>
        <dbReference type="Proteomes" id="UP000597338"/>
    </source>
</evidence>
<keyword evidence="2" id="KW-1185">Reference proteome</keyword>
<organism evidence="1 2">
    <name type="scientific">Parapedobacter defluvii</name>
    <dbReference type="NCBI Taxonomy" id="2045106"/>
    <lineage>
        <taxon>Bacteria</taxon>
        <taxon>Pseudomonadati</taxon>
        <taxon>Bacteroidota</taxon>
        <taxon>Sphingobacteriia</taxon>
        <taxon>Sphingobacteriales</taxon>
        <taxon>Sphingobacteriaceae</taxon>
        <taxon>Parapedobacter</taxon>
    </lineage>
</organism>
<gene>
    <name evidence="1" type="ORF">GCM10011386_45000</name>
</gene>
<name>A0ABQ1N0J3_9SPHI</name>
<accession>A0ABQ1N0J3</accession>
<reference evidence="2" key="1">
    <citation type="journal article" date="2019" name="Int. J. Syst. Evol. Microbiol.">
        <title>The Global Catalogue of Microorganisms (GCM) 10K type strain sequencing project: providing services to taxonomists for standard genome sequencing and annotation.</title>
        <authorList>
            <consortium name="The Broad Institute Genomics Platform"/>
            <consortium name="The Broad Institute Genome Sequencing Center for Infectious Disease"/>
            <person name="Wu L."/>
            <person name="Ma J."/>
        </authorList>
    </citation>
    <scope>NUCLEOTIDE SEQUENCE [LARGE SCALE GENOMIC DNA]</scope>
    <source>
        <strain evidence="2">CGMCC 1.15342</strain>
    </source>
</reference>
<dbReference type="Proteomes" id="UP000597338">
    <property type="component" value="Unassembled WGS sequence"/>
</dbReference>